<reference evidence="2 3" key="1">
    <citation type="submission" date="2016-02" db="EMBL/GenBank/DDBJ databases">
        <title>Genome analysis of coral dinoflagellate symbionts highlights evolutionary adaptations to a symbiotic lifestyle.</title>
        <authorList>
            <person name="Aranda M."/>
            <person name="Li Y."/>
            <person name="Liew Y.J."/>
            <person name="Baumgarten S."/>
            <person name="Simakov O."/>
            <person name="Wilson M."/>
            <person name="Piel J."/>
            <person name="Ashoor H."/>
            <person name="Bougouffa S."/>
            <person name="Bajic V.B."/>
            <person name="Ryu T."/>
            <person name="Ravasi T."/>
            <person name="Bayer T."/>
            <person name="Micklem G."/>
            <person name="Kim H."/>
            <person name="Bhak J."/>
            <person name="Lajeunesse T.C."/>
            <person name="Voolstra C.R."/>
        </authorList>
    </citation>
    <scope>NUCLEOTIDE SEQUENCE [LARGE SCALE GENOMIC DNA]</scope>
    <source>
        <strain evidence="2 3">CCMP2467</strain>
    </source>
</reference>
<evidence type="ECO:0000313" key="3">
    <source>
        <dbReference type="Proteomes" id="UP000186817"/>
    </source>
</evidence>
<dbReference type="Proteomes" id="UP000186817">
    <property type="component" value="Unassembled WGS sequence"/>
</dbReference>
<evidence type="ECO:0000313" key="2">
    <source>
        <dbReference type="EMBL" id="OLQ04443.1"/>
    </source>
</evidence>
<name>A0A1Q9EAK4_SYMMI</name>
<protein>
    <submittedName>
        <fullName evidence="2">Uncharacterized protein</fullName>
    </submittedName>
</protein>
<dbReference type="AlphaFoldDB" id="A0A1Q9EAK4"/>
<keyword evidence="3" id="KW-1185">Reference proteome</keyword>
<evidence type="ECO:0000256" key="1">
    <source>
        <dbReference type="SAM" id="Coils"/>
    </source>
</evidence>
<organism evidence="2 3">
    <name type="scientific">Symbiodinium microadriaticum</name>
    <name type="common">Dinoflagellate</name>
    <name type="synonym">Zooxanthella microadriatica</name>
    <dbReference type="NCBI Taxonomy" id="2951"/>
    <lineage>
        <taxon>Eukaryota</taxon>
        <taxon>Sar</taxon>
        <taxon>Alveolata</taxon>
        <taxon>Dinophyceae</taxon>
        <taxon>Suessiales</taxon>
        <taxon>Symbiodiniaceae</taxon>
        <taxon>Symbiodinium</taxon>
    </lineage>
</organism>
<feature type="coiled-coil region" evidence="1">
    <location>
        <begin position="159"/>
        <end position="195"/>
    </location>
</feature>
<dbReference type="OrthoDB" id="10278341at2759"/>
<accession>A0A1Q9EAK4</accession>
<gene>
    <name evidence="2" type="ORF">AK812_SmicGene12477</name>
</gene>
<comment type="caution">
    <text evidence="2">The sequence shown here is derived from an EMBL/GenBank/DDBJ whole genome shotgun (WGS) entry which is preliminary data.</text>
</comment>
<sequence>MGRQHPAEQYGHYDPAAVVAGDVLEDGAAQHVRGSHRREPGSPALGIAACAPDRNRGVAPGREGITRLGGSLQFFHWYWIRPTWRFTGSDKERECVEPVQARLDVFEDLSGVTLVSEASTHVLRSDSERQLEETEASWRKRHSALQQILGKVVSTSVILSTLQQELSRELRQSEQARTEAEIEKLREGRRRAELRAEARAATYGFVAEMPTQIVGDRPESKRTPFCVRLLSPDLLSAAVDTAKNWEVEYSLREIRSATTRQVVESDMEALRKSLSSGRWDDL</sequence>
<dbReference type="EMBL" id="LSRX01000210">
    <property type="protein sequence ID" value="OLQ04443.1"/>
    <property type="molecule type" value="Genomic_DNA"/>
</dbReference>
<keyword evidence="1" id="KW-0175">Coiled coil</keyword>
<proteinExistence type="predicted"/>